<feature type="transmembrane region" description="Helical" evidence="1">
    <location>
        <begin position="12"/>
        <end position="33"/>
    </location>
</feature>
<evidence type="ECO:0000313" key="2">
    <source>
        <dbReference type="EMBL" id="MDP9824984.1"/>
    </source>
</evidence>
<proteinExistence type="predicted"/>
<feature type="transmembrane region" description="Helical" evidence="1">
    <location>
        <begin position="137"/>
        <end position="154"/>
    </location>
</feature>
<comment type="caution">
    <text evidence="2">The sequence shown here is derived from an EMBL/GenBank/DDBJ whole genome shotgun (WGS) entry which is preliminary data.</text>
</comment>
<name>A0ABT9NXV6_9ACTN</name>
<dbReference type="EMBL" id="JAUSQZ010000001">
    <property type="protein sequence ID" value="MDP9824984.1"/>
    <property type="molecule type" value="Genomic_DNA"/>
</dbReference>
<organism evidence="2 3">
    <name type="scientific">Kineosporia succinea</name>
    <dbReference type="NCBI Taxonomy" id="84632"/>
    <lineage>
        <taxon>Bacteria</taxon>
        <taxon>Bacillati</taxon>
        <taxon>Actinomycetota</taxon>
        <taxon>Actinomycetes</taxon>
        <taxon>Kineosporiales</taxon>
        <taxon>Kineosporiaceae</taxon>
        <taxon>Kineosporia</taxon>
    </lineage>
</organism>
<sequence length="168" mass="17960">MRTRLLTLPWWALALGLGAFSTIVVAVVLHSAAPGREAVAVPAGVLLGLVLGRLVADTNHEAVAVAGIVNGHDLGRAIHASRRGPVPTDPRVRQAALRLAAWRLSRFESQRSVSLLVSGVGFPVYAVLAIISSPWWWAAAALFAVSLLETWLLPGRLARRVHTLEHPA</sequence>
<keyword evidence="1" id="KW-1133">Transmembrane helix</keyword>
<dbReference type="RefSeq" id="WP_307238294.1">
    <property type="nucleotide sequence ID" value="NZ_JAUSQZ010000001.1"/>
</dbReference>
<dbReference type="Proteomes" id="UP001235712">
    <property type="component" value="Unassembled WGS sequence"/>
</dbReference>
<keyword evidence="1" id="KW-0812">Transmembrane</keyword>
<evidence type="ECO:0000313" key="3">
    <source>
        <dbReference type="Proteomes" id="UP001235712"/>
    </source>
</evidence>
<evidence type="ECO:0000256" key="1">
    <source>
        <dbReference type="SAM" id="Phobius"/>
    </source>
</evidence>
<feature type="transmembrane region" description="Helical" evidence="1">
    <location>
        <begin position="113"/>
        <end position="131"/>
    </location>
</feature>
<accession>A0ABT9NXV6</accession>
<feature type="transmembrane region" description="Helical" evidence="1">
    <location>
        <begin position="39"/>
        <end position="56"/>
    </location>
</feature>
<keyword evidence="1" id="KW-0472">Membrane</keyword>
<gene>
    <name evidence="2" type="ORF">J2S57_000733</name>
</gene>
<reference evidence="2 3" key="1">
    <citation type="submission" date="2023-07" db="EMBL/GenBank/DDBJ databases">
        <title>Sequencing the genomes of 1000 actinobacteria strains.</title>
        <authorList>
            <person name="Klenk H.-P."/>
        </authorList>
    </citation>
    <scope>NUCLEOTIDE SEQUENCE [LARGE SCALE GENOMIC DNA]</scope>
    <source>
        <strain evidence="2 3">DSM 44388</strain>
    </source>
</reference>
<keyword evidence="3" id="KW-1185">Reference proteome</keyword>
<protein>
    <submittedName>
        <fullName evidence="2">Lysophospholipase L1 biosynthesis ABC-type transport system permease subunit</fullName>
    </submittedName>
</protein>